<dbReference type="NCBIfam" id="NF033546">
    <property type="entry name" value="transpos_IS21"/>
    <property type="match status" value="1"/>
</dbReference>
<evidence type="ECO:0000259" key="1">
    <source>
        <dbReference type="PROSITE" id="PS50994"/>
    </source>
</evidence>
<gene>
    <name evidence="2" type="ORF">ATZ99_06180</name>
</gene>
<dbReference type="InterPro" id="IPR001584">
    <property type="entry name" value="Integrase_cat-core"/>
</dbReference>
<dbReference type="Proteomes" id="UP000075737">
    <property type="component" value="Unassembled WGS sequence"/>
</dbReference>
<name>A0A162MTZ2_9FIRM</name>
<dbReference type="PANTHER" id="PTHR35004:SF7">
    <property type="entry name" value="INTEGRASE PROTEIN"/>
    <property type="match status" value="1"/>
</dbReference>
<dbReference type="GO" id="GO:0015074">
    <property type="term" value="P:DNA integration"/>
    <property type="evidence" value="ECO:0007669"/>
    <property type="project" value="InterPro"/>
</dbReference>
<comment type="caution">
    <text evidence="2">The sequence shown here is derived from an EMBL/GenBank/DDBJ whole genome shotgun (WGS) entry which is preliminary data.</text>
</comment>
<feature type="domain" description="Integrase catalytic" evidence="1">
    <location>
        <begin position="128"/>
        <end position="301"/>
    </location>
</feature>
<dbReference type="PANTHER" id="PTHR35004">
    <property type="entry name" value="TRANSPOSASE RV3428C-RELATED"/>
    <property type="match status" value="1"/>
</dbReference>
<evidence type="ECO:0000313" key="2">
    <source>
        <dbReference type="EMBL" id="KYO67332.1"/>
    </source>
</evidence>
<sequence>MLTMTQINDIRHSFFFKGENISEIAREFKKDRKTVRKYIYQEDWNMKLKAKEIENAFPKLNPFKADIDQWLEEDKKARKKQRHTAKRIYDRLCEKYKDNFNCSYRTVAAYVASKKKEIYQDNSCCLPLEHIPGEAQVDFGEADFYENGILYHGFYLNVSFPYSNAGFTQLFKGENRECLFQGLKNIFEYIGGVPPILWFDDPSTLVAAILKDGERKLTDAFLRFKEHYGFEAVFCNPAAGHEKGNVENKVGYHRRNFLVPVPKFEKLEDFNRELLQLCEQDMYREHYRKDGTHAEIFNEDKKALLKLPDIPYEVADYITVKTNAYAKFSLNGGKHIYSTAPKYANSRILVKITANEVIPLDESHREIVRHRRLYGDSKQESMDWLPYLTQLSRCPGALKYSGIYNMLPDPLREYLEGCSKSERGKALKILASLCIESSFEKALSAVTQAILYGVKDLDSLIAIHSRITGITPQLELVRLPEEIPELKAFSFNAEEYDKAFLKGGANIYAKG</sequence>
<keyword evidence="3" id="KW-1185">Reference proteome</keyword>
<dbReference type="STRING" id="520767.ATZ99_06180"/>
<dbReference type="PROSITE" id="PS50994">
    <property type="entry name" value="INTEGRASE"/>
    <property type="match status" value="1"/>
</dbReference>
<organism evidence="2 3">
    <name type="scientific">Thermovenabulum gondwanense</name>
    <dbReference type="NCBI Taxonomy" id="520767"/>
    <lineage>
        <taxon>Bacteria</taxon>
        <taxon>Bacillati</taxon>
        <taxon>Bacillota</taxon>
        <taxon>Clostridia</taxon>
        <taxon>Thermosediminibacterales</taxon>
        <taxon>Thermosediminibacteraceae</taxon>
        <taxon>Thermovenabulum</taxon>
    </lineage>
</organism>
<protein>
    <recommendedName>
        <fullName evidence="1">Integrase catalytic domain-containing protein</fullName>
    </recommendedName>
</protein>
<dbReference type="AlphaFoldDB" id="A0A162MTZ2"/>
<dbReference type="OrthoDB" id="3193769at2"/>
<reference evidence="2 3" key="1">
    <citation type="submission" date="2015-12" db="EMBL/GenBank/DDBJ databases">
        <title>Draft genome of Thermovenabulum gondwanense isolated from a red thermophilic microbial mat colonisisng an outflow channel of a bore well.</title>
        <authorList>
            <person name="Patel B.K."/>
        </authorList>
    </citation>
    <scope>NUCLEOTIDE SEQUENCE [LARGE SCALE GENOMIC DNA]</scope>
    <source>
        <strain evidence="2 3">R270</strain>
    </source>
</reference>
<dbReference type="PATRIC" id="fig|520767.4.peg.692"/>
<accession>A0A162MTZ2</accession>
<dbReference type="EMBL" id="LOHZ01000022">
    <property type="protein sequence ID" value="KYO67332.1"/>
    <property type="molecule type" value="Genomic_DNA"/>
</dbReference>
<proteinExistence type="predicted"/>
<evidence type="ECO:0000313" key="3">
    <source>
        <dbReference type="Proteomes" id="UP000075737"/>
    </source>
</evidence>